<keyword evidence="2 6" id="KW-0547">Nucleotide-binding</keyword>
<dbReference type="PANTHER" id="PTHR48102:SF7">
    <property type="entry name" value="ATP-DEPENDENT CLP PROTEASE ATP-BINDING SUBUNIT CLPX-LIKE, MITOCHONDRIAL"/>
    <property type="match status" value="1"/>
</dbReference>
<dbReference type="PROSITE" id="PS51902">
    <property type="entry name" value="CLPX_ZB"/>
    <property type="match status" value="1"/>
</dbReference>
<dbReference type="InterPro" id="IPR050052">
    <property type="entry name" value="ATP-dep_Clp_protease_ClpX"/>
</dbReference>
<keyword evidence="5 6" id="KW-0143">Chaperone</keyword>
<dbReference type="Pfam" id="PF07724">
    <property type="entry name" value="AAA_2"/>
    <property type="match status" value="1"/>
</dbReference>
<protein>
    <recommendedName>
        <fullName evidence="6">ATP-dependent Clp protease ATP-binding subunit ClpX</fullName>
    </recommendedName>
</protein>
<dbReference type="SMART" id="SM00382">
    <property type="entry name" value="AAA"/>
    <property type="match status" value="1"/>
</dbReference>
<evidence type="ECO:0000256" key="7">
    <source>
        <dbReference type="PROSITE-ProRule" id="PRU01250"/>
    </source>
</evidence>
<gene>
    <name evidence="6 9" type="primary">clpX</name>
    <name evidence="9" type="ORF">MMF94_16600</name>
</gene>
<feature type="binding site" evidence="6 7">
    <location>
        <position position="38"/>
    </location>
    <ligand>
        <name>Zn(2+)</name>
        <dbReference type="ChEBI" id="CHEBI:29105"/>
    </ligand>
</feature>
<organism evidence="9 10">
    <name type="scientific">Pseudonocardia alaniniphila</name>
    <dbReference type="NCBI Taxonomy" id="75291"/>
    <lineage>
        <taxon>Bacteria</taxon>
        <taxon>Bacillati</taxon>
        <taxon>Actinomycetota</taxon>
        <taxon>Actinomycetes</taxon>
        <taxon>Pseudonocardiales</taxon>
        <taxon>Pseudonocardiaceae</taxon>
        <taxon>Pseudonocardia</taxon>
    </lineage>
</organism>
<dbReference type="Gene3D" id="6.20.220.10">
    <property type="entry name" value="ClpX chaperone, C4-type zinc finger domain"/>
    <property type="match status" value="1"/>
</dbReference>
<dbReference type="Gene3D" id="1.10.8.60">
    <property type="match status" value="1"/>
</dbReference>
<dbReference type="HAMAP" id="MF_00175">
    <property type="entry name" value="ClpX"/>
    <property type="match status" value="1"/>
</dbReference>
<dbReference type="InterPro" id="IPR010603">
    <property type="entry name" value="Znf_CppX_C4"/>
</dbReference>
<dbReference type="GO" id="GO:0008233">
    <property type="term" value="F:peptidase activity"/>
    <property type="evidence" value="ECO:0007669"/>
    <property type="project" value="UniProtKB-KW"/>
</dbReference>
<dbReference type="CDD" id="cd19497">
    <property type="entry name" value="RecA-like_ClpX"/>
    <property type="match status" value="1"/>
</dbReference>
<dbReference type="InterPro" id="IPR003593">
    <property type="entry name" value="AAA+_ATPase"/>
</dbReference>
<dbReference type="EMBL" id="JAKXMK010000013">
    <property type="protein sequence ID" value="MCH6167305.1"/>
    <property type="molecule type" value="Genomic_DNA"/>
</dbReference>
<reference evidence="9 10" key="1">
    <citation type="submission" date="2022-03" db="EMBL/GenBank/DDBJ databases">
        <title>Pseudonocardia alaer sp. nov., a novel actinomycete isolated from reed forest soil.</title>
        <authorList>
            <person name="Wang L."/>
        </authorList>
    </citation>
    <scope>NUCLEOTIDE SEQUENCE [LARGE SCALE GENOMIC DNA]</scope>
    <source>
        <strain evidence="9 10">Y-16303</strain>
    </source>
</reference>
<keyword evidence="9" id="KW-0378">Hydrolase</keyword>
<proteinExistence type="inferred from homology"/>
<dbReference type="SUPFAM" id="SSF57716">
    <property type="entry name" value="Glucocorticoid receptor-like (DNA-binding domain)"/>
    <property type="match status" value="1"/>
</dbReference>
<evidence type="ECO:0000313" key="9">
    <source>
        <dbReference type="EMBL" id="MCH6167305.1"/>
    </source>
</evidence>
<keyword evidence="3 6" id="KW-0862">Zinc</keyword>
<dbReference type="InterPro" id="IPR027417">
    <property type="entry name" value="P-loop_NTPase"/>
</dbReference>
<dbReference type="Pfam" id="PF10431">
    <property type="entry name" value="ClpB_D2-small"/>
    <property type="match status" value="1"/>
</dbReference>
<dbReference type="InterPro" id="IPR059188">
    <property type="entry name" value="Znf_CLPX-like"/>
</dbReference>
<keyword evidence="1 6" id="KW-0479">Metal-binding</keyword>
<feature type="binding site" evidence="6">
    <location>
        <begin position="122"/>
        <end position="129"/>
    </location>
    <ligand>
        <name>ATP</name>
        <dbReference type="ChEBI" id="CHEBI:30616"/>
    </ligand>
</feature>
<dbReference type="SUPFAM" id="SSF52540">
    <property type="entry name" value="P-loop containing nucleoside triphosphate hydrolases"/>
    <property type="match status" value="1"/>
</dbReference>
<comment type="caution">
    <text evidence="9">The sequence shown here is derived from an EMBL/GenBank/DDBJ whole genome shotgun (WGS) entry which is preliminary data.</text>
</comment>
<dbReference type="Proteomes" id="UP001299970">
    <property type="component" value="Unassembled WGS sequence"/>
</dbReference>
<comment type="function">
    <text evidence="6">ATP-dependent specificity component of the Clp protease. It directs the protease to specific substrates. Can perform chaperone functions in the absence of ClpP.</text>
</comment>
<accession>A0ABS9TFI5</accession>
<dbReference type="NCBIfam" id="TIGR00382">
    <property type="entry name" value="clpX"/>
    <property type="match status" value="1"/>
</dbReference>
<dbReference type="GO" id="GO:0005524">
    <property type="term" value="F:ATP binding"/>
    <property type="evidence" value="ECO:0007669"/>
    <property type="project" value="UniProtKB-KW"/>
</dbReference>
<evidence type="ECO:0000256" key="5">
    <source>
        <dbReference type="ARBA" id="ARBA00023186"/>
    </source>
</evidence>
<evidence type="ECO:0000313" key="10">
    <source>
        <dbReference type="Proteomes" id="UP001299970"/>
    </source>
</evidence>
<evidence type="ECO:0000259" key="8">
    <source>
        <dbReference type="PROSITE" id="PS51902"/>
    </source>
</evidence>
<comment type="similarity">
    <text evidence="6 7">Belongs to the ClpX chaperone family.</text>
</comment>
<dbReference type="SMART" id="SM01086">
    <property type="entry name" value="ClpB_D2-small"/>
    <property type="match status" value="1"/>
</dbReference>
<evidence type="ECO:0000256" key="1">
    <source>
        <dbReference type="ARBA" id="ARBA00022723"/>
    </source>
</evidence>
<comment type="subunit">
    <text evidence="6">Component of the ClpX-ClpP complex. Forms a hexameric ring that, in the presence of ATP, binds to fourteen ClpP subunits assembled into a disk-like structure with a central cavity, resembling the structure of eukaryotic proteasomes.</text>
</comment>
<dbReference type="InterPro" id="IPR019489">
    <property type="entry name" value="Clp_ATPase_C"/>
</dbReference>
<dbReference type="RefSeq" id="WP_241037876.1">
    <property type="nucleotide sequence ID" value="NZ_BAAAJF010000037.1"/>
</dbReference>
<dbReference type="InterPro" id="IPR004487">
    <property type="entry name" value="Clp_protease_ATP-bd_su_ClpX"/>
</dbReference>
<dbReference type="PANTHER" id="PTHR48102">
    <property type="entry name" value="ATP-DEPENDENT CLP PROTEASE ATP-BINDING SUBUNIT CLPX-LIKE, MITOCHONDRIAL-RELATED"/>
    <property type="match status" value="1"/>
</dbReference>
<feature type="binding site" evidence="6 7">
    <location>
        <position position="35"/>
    </location>
    <ligand>
        <name>Zn(2+)</name>
        <dbReference type="ChEBI" id="CHEBI:29105"/>
    </ligand>
</feature>
<feature type="domain" description="ClpX-type ZB" evidence="8">
    <location>
        <begin position="1"/>
        <end position="54"/>
    </location>
</feature>
<feature type="binding site" evidence="6 7">
    <location>
        <position position="13"/>
    </location>
    <ligand>
        <name>Zn(2+)</name>
        <dbReference type="ChEBI" id="CHEBI:29105"/>
    </ligand>
</feature>
<dbReference type="SMART" id="SM00994">
    <property type="entry name" value="zf-C4_ClpX"/>
    <property type="match status" value="1"/>
</dbReference>
<keyword evidence="4 6" id="KW-0067">ATP-binding</keyword>
<dbReference type="InterPro" id="IPR003959">
    <property type="entry name" value="ATPase_AAA_core"/>
</dbReference>
<name>A0ABS9TFI5_9PSEU</name>
<dbReference type="InterPro" id="IPR046425">
    <property type="entry name" value="ClpX_bact"/>
</dbReference>
<evidence type="ECO:0000256" key="2">
    <source>
        <dbReference type="ARBA" id="ARBA00022741"/>
    </source>
</evidence>
<evidence type="ECO:0000256" key="6">
    <source>
        <dbReference type="HAMAP-Rule" id="MF_00175"/>
    </source>
</evidence>
<evidence type="ECO:0000256" key="3">
    <source>
        <dbReference type="ARBA" id="ARBA00022833"/>
    </source>
</evidence>
<keyword evidence="10" id="KW-1185">Reference proteome</keyword>
<dbReference type="NCBIfam" id="NF003745">
    <property type="entry name" value="PRK05342.1"/>
    <property type="match status" value="1"/>
</dbReference>
<dbReference type="Gene3D" id="3.40.50.300">
    <property type="entry name" value="P-loop containing nucleotide triphosphate hydrolases"/>
    <property type="match status" value="1"/>
</dbReference>
<evidence type="ECO:0000256" key="4">
    <source>
        <dbReference type="ARBA" id="ARBA00022840"/>
    </source>
</evidence>
<keyword evidence="9" id="KW-0645">Protease</keyword>
<dbReference type="InterPro" id="IPR038366">
    <property type="entry name" value="Znf_CppX_C4_sf"/>
</dbReference>
<dbReference type="GO" id="GO:0006508">
    <property type="term" value="P:proteolysis"/>
    <property type="evidence" value="ECO:0007669"/>
    <property type="project" value="UniProtKB-KW"/>
</dbReference>
<sequence length="426" mass="46413">MARIGDGGDLLKCSFCGKSQKQVKKLIAGPGVYICDECIDLCNEIIEEELAEAGEVKLDELPKPAEIHDFLDQYVVGQSQTKRTLSVAVYNHYKRIQAGDKGRGADGDGVELSKSNILMLGPTGCGKTYLAQTLAKLLNVPFAIADATALTEAGYVGEDVENILLKLIQAADYDVKRAETGIIYIDEVDKIARKSENPSITRDVSGEGVQQALLKILEGTTASVPPQGGRKHPHQEFIQIDTTNVLFIVAGAFAGLEKIIGDRVGRRGLGFGAEIRSKSDLESAESFGDTMPEDLIKFGLIPEFIGRLPVVASVTSLDKEALVKILTEPRNALVKQYHKLFEMDGVELEFTADALEAVADQAILRGTGARGLRAIMEEVLLPVMYDIPSRDDVAKVVVTEQTVRENVNPTIVPRVPPRRERRERSA</sequence>
<dbReference type="Pfam" id="PF06689">
    <property type="entry name" value="zf-C4_ClpX"/>
    <property type="match status" value="1"/>
</dbReference>
<feature type="binding site" evidence="6 7">
    <location>
        <position position="16"/>
    </location>
    <ligand>
        <name>Zn(2+)</name>
        <dbReference type="ChEBI" id="CHEBI:29105"/>
    </ligand>
</feature>